<dbReference type="RefSeq" id="XP_011774225.1">
    <property type="nucleotide sequence ID" value="XM_011775923.1"/>
</dbReference>
<proteinExistence type="predicted"/>
<evidence type="ECO:0000313" key="7">
    <source>
        <dbReference type="Proteomes" id="UP000002316"/>
    </source>
</evidence>
<feature type="region of interest" description="Disordered" evidence="5">
    <location>
        <begin position="128"/>
        <end position="167"/>
    </location>
</feature>
<dbReference type="AlphaFoldDB" id="C9ZRB0"/>
<reference evidence="7" key="1">
    <citation type="journal article" date="2010" name="PLoS Negl. Trop. Dis.">
        <title>The genome sequence of Trypanosoma brucei gambiense, causative agent of chronic human african trypanosomiasis.</title>
        <authorList>
            <person name="Jackson A.P."/>
            <person name="Sanders M."/>
            <person name="Berry A."/>
            <person name="McQuillan J."/>
            <person name="Aslett M.A."/>
            <person name="Quail M.A."/>
            <person name="Chukualim B."/>
            <person name="Capewell P."/>
            <person name="MacLeod A."/>
            <person name="Melville S.E."/>
            <person name="Gibson W."/>
            <person name="Barry J.D."/>
            <person name="Berriman M."/>
            <person name="Hertz-Fowler C."/>
        </authorList>
    </citation>
    <scope>NUCLEOTIDE SEQUENCE [LARGE SCALE GENOMIC DNA]</scope>
    <source>
        <strain evidence="7">MHOM/CI/86/DAL972</strain>
    </source>
</reference>
<dbReference type="GO" id="GO:0005852">
    <property type="term" value="C:eukaryotic translation initiation factor 3 complex"/>
    <property type="evidence" value="ECO:0007669"/>
    <property type="project" value="InterPro"/>
</dbReference>
<organism evidence="6 7">
    <name type="scientific">Trypanosoma brucei gambiense (strain MHOM/CI/86/DAL972)</name>
    <dbReference type="NCBI Taxonomy" id="679716"/>
    <lineage>
        <taxon>Eukaryota</taxon>
        <taxon>Discoba</taxon>
        <taxon>Euglenozoa</taxon>
        <taxon>Kinetoplastea</taxon>
        <taxon>Metakinetoplastina</taxon>
        <taxon>Trypanosomatida</taxon>
        <taxon>Trypanosomatidae</taxon>
        <taxon>Trypanosoma</taxon>
    </lineage>
</organism>
<sequence length="560" mass="64166">MWTCACTCVWLSLLFCFVCLFHSLMFVINTDPLSSFFLFPVDHISVSNLVVSFLMAFVLPQIHINEQSSWGPPEVQGGKIETTVGSLYHKREAVEPFDWLRVLEPVEGGRQREFTIVEDEKRNKILKSTRVKERRQVPDWSAPRRHQNSRRNFQNKPKRNITLPPDTVKVPSDAVILEQFRQAELAKMPNLTSLPTVSDISQHNRPPVYKNEMDKASCKAPIPLNEKETKVDFTRSDSFTDNVLRGILKSEPPGTYPIVVATDEVLALLMTCSRSVYSWHLHFYRVGRFYFISKVDGCNVEKQWVDETADVSRVPSETEVVETDRTSSLEAESSKVNNFFVAQSCTAARYQMDCEKSPFPGKHPRLYRYRRFVMHADTKDRYDLIVRCEVDAMQGDKHIRLFGLLEHCIKGEENDWRKMLASQTATCISEEYRRNAQKMARWIALCHLSGAHMKIGFISRCRKGAGVFDPLRHEVLATFTNDPSPLAAQLGIKVANMWTVADTIITAFVQSDFSEAALVKRSGDTSILLVEKCEEEFYEEEEDEEDDDEEDDDDEGEEDG</sequence>
<dbReference type="VEuPathDB" id="TriTrypDB:Tbg972.6.4180"/>
<keyword evidence="2 6" id="KW-0396">Initiation factor</keyword>
<evidence type="ECO:0000256" key="1">
    <source>
        <dbReference type="ARBA" id="ARBA00022490"/>
    </source>
</evidence>
<evidence type="ECO:0000256" key="3">
    <source>
        <dbReference type="ARBA" id="ARBA00022884"/>
    </source>
</evidence>
<dbReference type="GO" id="GO:0003723">
    <property type="term" value="F:RNA binding"/>
    <property type="evidence" value="ECO:0007669"/>
    <property type="project" value="UniProtKB-KW"/>
</dbReference>
<accession>C9ZRB0</accession>
<dbReference type="PANTHER" id="PTHR12399">
    <property type="entry name" value="EUKARYOTIC TRANSLATION INITIATION FACTOR 3 SUBUNIT 7"/>
    <property type="match status" value="1"/>
</dbReference>
<evidence type="ECO:0000256" key="5">
    <source>
        <dbReference type="SAM" id="MobiDB-lite"/>
    </source>
</evidence>
<feature type="region of interest" description="Disordered" evidence="5">
    <location>
        <begin position="536"/>
        <end position="560"/>
    </location>
</feature>
<dbReference type="OrthoDB" id="16538at2759"/>
<dbReference type="Proteomes" id="UP000002316">
    <property type="component" value="Chromosome 6"/>
</dbReference>
<gene>
    <name evidence="6" type="ORF">TbgDal_VI4180</name>
</gene>
<dbReference type="InterPro" id="IPR007783">
    <property type="entry name" value="eIF3d"/>
</dbReference>
<evidence type="ECO:0000256" key="2">
    <source>
        <dbReference type="ARBA" id="ARBA00022540"/>
    </source>
</evidence>
<keyword evidence="4" id="KW-0648">Protein biosynthesis</keyword>
<dbReference type="PANTHER" id="PTHR12399:SF0">
    <property type="entry name" value="EUKARYOTIC TRANSLATION INITIATION FACTOR 3 SUBUNIT D"/>
    <property type="match status" value="1"/>
</dbReference>
<keyword evidence="3" id="KW-0694">RNA-binding</keyword>
<evidence type="ECO:0000313" key="6">
    <source>
        <dbReference type="EMBL" id="CBH11940.1"/>
    </source>
</evidence>
<evidence type="ECO:0000256" key="4">
    <source>
        <dbReference type="ARBA" id="ARBA00022917"/>
    </source>
</evidence>
<dbReference type="EMBL" id="FN554969">
    <property type="protein sequence ID" value="CBH11940.1"/>
    <property type="molecule type" value="Genomic_DNA"/>
</dbReference>
<dbReference type="Pfam" id="PF05091">
    <property type="entry name" value="eIF-3_zeta"/>
    <property type="match status" value="1"/>
</dbReference>
<dbReference type="KEGG" id="tbg:TbgDal_VI4180"/>
<keyword evidence="1" id="KW-0963">Cytoplasm</keyword>
<dbReference type="GO" id="GO:0003743">
    <property type="term" value="F:translation initiation factor activity"/>
    <property type="evidence" value="ECO:0007669"/>
    <property type="project" value="UniProtKB-KW"/>
</dbReference>
<protein>
    <submittedName>
        <fullName evidence="6">Eukaryotic translation initiation factor 3 subunit 7-like protein, putative</fullName>
    </submittedName>
</protein>
<name>C9ZRB0_TRYB9</name>
<dbReference type="GeneID" id="23862081"/>